<evidence type="ECO:0000256" key="1">
    <source>
        <dbReference type="SAM" id="MobiDB-lite"/>
    </source>
</evidence>
<reference evidence="2 3" key="1">
    <citation type="submission" date="2017-03" db="EMBL/GenBank/DDBJ databases">
        <title>An alternative strategy for trypanosome survival in the mammalian bloodstream revealed through genome and transcriptome analysis of the ubiquitous bovine parasite Trypanosoma (Megatrypanum) theileri.</title>
        <authorList>
            <person name="Kelly S."/>
            <person name="Ivens A."/>
            <person name="Mott A."/>
            <person name="O'Neill E."/>
            <person name="Emms D."/>
            <person name="Macleod O."/>
            <person name="Voorheis P."/>
            <person name="Matthews J."/>
            <person name="Matthews K."/>
            <person name="Carrington M."/>
        </authorList>
    </citation>
    <scope>NUCLEOTIDE SEQUENCE [LARGE SCALE GENOMIC DNA]</scope>
    <source>
        <strain evidence="2">Edinburgh</strain>
    </source>
</reference>
<comment type="caution">
    <text evidence="2">The sequence shown here is derived from an EMBL/GenBank/DDBJ whole genome shotgun (WGS) entry which is preliminary data.</text>
</comment>
<feature type="compositionally biased region" description="Acidic residues" evidence="1">
    <location>
        <begin position="196"/>
        <end position="213"/>
    </location>
</feature>
<dbReference type="GeneID" id="39981121"/>
<gene>
    <name evidence="2" type="ORF">TM35_000016600</name>
</gene>
<protein>
    <submittedName>
        <fullName evidence="2">Uncharacterized protein</fullName>
    </submittedName>
</protein>
<dbReference type="EMBL" id="NBCO01000001">
    <property type="protein sequence ID" value="ORC93783.1"/>
    <property type="molecule type" value="Genomic_DNA"/>
</dbReference>
<feature type="compositionally biased region" description="Basic and acidic residues" evidence="1">
    <location>
        <begin position="214"/>
        <end position="229"/>
    </location>
</feature>
<feature type="region of interest" description="Disordered" evidence="1">
    <location>
        <begin position="194"/>
        <end position="231"/>
    </location>
</feature>
<dbReference type="Pfam" id="PF04417">
    <property type="entry name" value="DUF501"/>
    <property type="match status" value="1"/>
</dbReference>
<dbReference type="Proteomes" id="UP000192257">
    <property type="component" value="Unassembled WGS sequence"/>
</dbReference>
<evidence type="ECO:0000313" key="2">
    <source>
        <dbReference type="EMBL" id="ORC93783.1"/>
    </source>
</evidence>
<dbReference type="PANTHER" id="PTHR37163">
    <property type="entry name" value="CONSERVED PROTEIN"/>
    <property type="match status" value="1"/>
</dbReference>
<dbReference type="VEuPathDB" id="TriTrypDB:TM35_000016600"/>
<dbReference type="PANTHER" id="PTHR37163:SF1">
    <property type="entry name" value="DUF501 DOMAIN-CONTAINING PROTEIN"/>
    <property type="match status" value="1"/>
</dbReference>
<proteinExistence type="predicted"/>
<dbReference type="RefSeq" id="XP_028887849.1">
    <property type="nucleotide sequence ID" value="XM_029021341.1"/>
</dbReference>
<dbReference type="InterPro" id="IPR007511">
    <property type="entry name" value="DUF501"/>
</dbReference>
<keyword evidence="3" id="KW-1185">Reference proteome</keyword>
<accession>A0A1X0PAX3</accession>
<dbReference type="AlphaFoldDB" id="A0A1X0PAX3"/>
<name>A0A1X0PAX3_9TRYP</name>
<dbReference type="OrthoDB" id="271318at2759"/>
<evidence type="ECO:0000313" key="3">
    <source>
        <dbReference type="Proteomes" id="UP000192257"/>
    </source>
</evidence>
<sequence length="301" mass="32810">MQHRESSKRPSPFEEAAEQKSYRVADVQLAHCTQHNSAAVLCSTAGKIGRNGRSAAVGATLFWLTCPYLNTIVARFERHGAVSLLQKLLDENKVVAAKHVSSHTDYEKRAQALLSAERWAFFDSHFVSAGESTQGRKYGNAAVSHATDLKCLHALVAQSLCGASNIIGDAIIQYILLLSEKVKTFEKTLLTLDSQTNDDDHDGSDVADVDDDDNKDKDKDNSNGDDNKKINNSVALMNAKKSLDNVNALVSFVENSAVANEATDETSSPVLNADALCIAACNVLTFLEGRPPRLRKKHRLN</sequence>
<organism evidence="2 3">
    <name type="scientific">Trypanosoma theileri</name>
    <dbReference type="NCBI Taxonomy" id="67003"/>
    <lineage>
        <taxon>Eukaryota</taxon>
        <taxon>Discoba</taxon>
        <taxon>Euglenozoa</taxon>
        <taxon>Kinetoplastea</taxon>
        <taxon>Metakinetoplastina</taxon>
        <taxon>Trypanosomatida</taxon>
        <taxon>Trypanosomatidae</taxon>
        <taxon>Trypanosoma</taxon>
    </lineage>
</organism>